<comment type="similarity">
    <text evidence="1">Belongs to the protein kinase superfamily. RIO-type Ser/Thr kinase family.</text>
</comment>
<keyword evidence="4" id="KW-0808">Transferase</keyword>
<keyword evidence="8" id="KW-0067">ATP-binding</keyword>
<dbReference type="PROSITE" id="PS00109">
    <property type="entry name" value="PROTEIN_KINASE_TYR"/>
    <property type="match status" value="1"/>
</dbReference>
<gene>
    <name evidence="14" type="ORF">M153_4930003956</name>
</gene>
<evidence type="ECO:0000256" key="11">
    <source>
        <dbReference type="ARBA" id="ARBA00048679"/>
    </source>
</evidence>
<comment type="catalytic activity">
    <reaction evidence="11">
        <text>L-seryl-[protein] + ATP = O-phospho-L-seryl-[protein] + ADP + H(+)</text>
        <dbReference type="Rhea" id="RHEA:17989"/>
        <dbReference type="Rhea" id="RHEA-COMP:9863"/>
        <dbReference type="Rhea" id="RHEA-COMP:11604"/>
        <dbReference type="ChEBI" id="CHEBI:15378"/>
        <dbReference type="ChEBI" id="CHEBI:29999"/>
        <dbReference type="ChEBI" id="CHEBI:30616"/>
        <dbReference type="ChEBI" id="CHEBI:83421"/>
        <dbReference type="ChEBI" id="CHEBI:456216"/>
        <dbReference type="EC" id="2.7.11.1"/>
    </reaction>
</comment>
<keyword evidence="15" id="KW-1185">Reference proteome</keyword>
<dbReference type="Proteomes" id="UP000051530">
    <property type="component" value="Unassembled WGS sequence"/>
</dbReference>
<dbReference type="GO" id="GO:0046872">
    <property type="term" value="F:metal ion binding"/>
    <property type="evidence" value="ECO:0007669"/>
    <property type="project" value="UniProtKB-KW"/>
</dbReference>
<dbReference type="Gene3D" id="1.10.510.10">
    <property type="entry name" value="Transferase(Phosphotransferase) domain 1"/>
    <property type="match status" value="1"/>
</dbReference>
<dbReference type="Gene3D" id="3.30.200.20">
    <property type="entry name" value="Phosphorylase Kinase, domain 1"/>
    <property type="match status" value="1"/>
</dbReference>
<evidence type="ECO:0000256" key="1">
    <source>
        <dbReference type="ARBA" id="ARBA00009196"/>
    </source>
</evidence>
<dbReference type="GO" id="GO:0005524">
    <property type="term" value="F:ATP binding"/>
    <property type="evidence" value="ECO:0007669"/>
    <property type="project" value="UniProtKB-KW"/>
</dbReference>
<keyword evidence="6" id="KW-0547">Nucleotide-binding</keyword>
<dbReference type="SUPFAM" id="SSF56112">
    <property type="entry name" value="Protein kinase-like (PK-like)"/>
    <property type="match status" value="1"/>
</dbReference>
<dbReference type="EMBL" id="LGUB01000182">
    <property type="protein sequence ID" value="KRH93909.1"/>
    <property type="molecule type" value="Genomic_DNA"/>
</dbReference>
<evidence type="ECO:0000313" key="15">
    <source>
        <dbReference type="Proteomes" id="UP000051530"/>
    </source>
</evidence>
<dbReference type="GO" id="GO:0004674">
    <property type="term" value="F:protein serine/threonine kinase activity"/>
    <property type="evidence" value="ECO:0007669"/>
    <property type="project" value="UniProtKB-KW"/>
</dbReference>
<evidence type="ECO:0000256" key="12">
    <source>
        <dbReference type="SAM" id="MobiDB-lite"/>
    </source>
</evidence>
<proteinExistence type="inferred from homology"/>
<feature type="region of interest" description="Disordered" evidence="12">
    <location>
        <begin position="383"/>
        <end position="411"/>
    </location>
</feature>
<evidence type="ECO:0000313" key="14">
    <source>
        <dbReference type="EMBL" id="KRH93909.1"/>
    </source>
</evidence>
<evidence type="ECO:0000256" key="4">
    <source>
        <dbReference type="ARBA" id="ARBA00022679"/>
    </source>
</evidence>
<evidence type="ECO:0000256" key="5">
    <source>
        <dbReference type="ARBA" id="ARBA00022723"/>
    </source>
</evidence>
<evidence type="ECO:0000256" key="2">
    <source>
        <dbReference type="ARBA" id="ARBA00012513"/>
    </source>
</evidence>
<comment type="caution">
    <text evidence="14">The sequence shown here is derived from an EMBL/GenBank/DDBJ whole genome shotgun (WGS) entry which is preliminary data.</text>
</comment>
<evidence type="ECO:0000256" key="7">
    <source>
        <dbReference type="ARBA" id="ARBA00022777"/>
    </source>
</evidence>
<dbReference type="AlphaFoldDB" id="A0A0R0M194"/>
<dbReference type="InterPro" id="IPR051272">
    <property type="entry name" value="RIO-type_Ser/Thr_kinase"/>
</dbReference>
<accession>A0A0R0M194</accession>
<feature type="compositionally biased region" description="Low complexity" evidence="12">
    <location>
        <begin position="390"/>
        <end position="400"/>
    </location>
</feature>
<comment type="catalytic activity">
    <reaction evidence="10">
        <text>L-threonyl-[protein] + ATP = O-phospho-L-threonyl-[protein] + ADP + H(+)</text>
        <dbReference type="Rhea" id="RHEA:46608"/>
        <dbReference type="Rhea" id="RHEA-COMP:11060"/>
        <dbReference type="Rhea" id="RHEA-COMP:11605"/>
        <dbReference type="ChEBI" id="CHEBI:15378"/>
        <dbReference type="ChEBI" id="CHEBI:30013"/>
        <dbReference type="ChEBI" id="CHEBI:30616"/>
        <dbReference type="ChEBI" id="CHEBI:61977"/>
        <dbReference type="ChEBI" id="CHEBI:456216"/>
        <dbReference type="EC" id="2.7.11.1"/>
    </reaction>
</comment>
<dbReference type="EC" id="2.7.11.1" evidence="2"/>
<keyword evidence="5" id="KW-0479">Metal-binding</keyword>
<evidence type="ECO:0000259" key="13">
    <source>
        <dbReference type="SMART" id="SM00090"/>
    </source>
</evidence>
<keyword evidence="9" id="KW-0460">Magnesium</keyword>
<reference evidence="14 15" key="1">
    <citation type="submission" date="2015-07" db="EMBL/GenBank/DDBJ databases">
        <title>The genome of Pseudoloma neurophilia, a relevant intracellular parasite of the zebrafish.</title>
        <authorList>
            <person name="Ndikumana S."/>
            <person name="Pelin A."/>
            <person name="Sanders J."/>
            <person name="Corradi N."/>
        </authorList>
    </citation>
    <scope>NUCLEOTIDE SEQUENCE [LARGE SCALE GENOMIC DNA]</scope>
    <source>
        <strain evidence="14 15">MK1</strain>
    </source>
</reference>
<sequence length="459" mass="53869">MEPEIPQIKKANRLAIPSRDNSFKATRNKVLDKKTIAIIEKLQKRKLLKEINGCISSGKEAEIYRGTIVGDLNCNFIKKKENRISRQKYKENLKKEAQNILLNEDKPVLSEPNQSKESELSEKPTNVVLKIFRTSTLQFKNRSIYLSAEGRYPSYRRSNSRQLIKKWAEKEVRNLMRLYKSGIKTARPIYLKRNIIMMEMIGNDDQIAIRLKDITNCTIPDKLEEIAFNSVFQKHTLICENLNENTHITESDSNSNNEPHNRQFFYENAYLQVLNIIERMYNVANLVHCDLSEYNLLFFEGLIYVIDVGQSVDKTHNYSDIFLINDIQNINKFFEKFNVNVLDFEQIYKFITGKEVSFKLNGNEINKFGFEIDKEILLKKSTSTDDENSSDSSFSSTSSSQDCKEKESKKNHVHFTANKFLTKDEKLKRRKLFKQERKMKRMCRDKKVVTKKTVRNKRK</sequence>
<organism evidence="14 15">
    <name type="scientific">Pseudoloma neurophilia</name>
    <dbReference type="NCBI Taxonomy" id="146866"/>
    <lineage>
        <taxon>Eukaryota</taxon>
        <taxon>Fungi</taxon>
        <taxon>Fungi incertae sedis</taxon>
        <taxon>Microsporidia</taxon>
        <taxon>Pseudoloma</taxon>
    </lineage>
</organism>
<dbReference type="InterPro" id="IPR008266">
    <property type="entry name" value="Tyr_kinase_AS"/>
</dbReference>
<keyword evidence="7 14" id="KW-0418">Kinase</keyword>
<dbReference type="InterPro" id="IPR000687">
    <property type="entry name" value="RIO_kinase"/>
</dbReference>
<name>A0A0R0M194_9MICR</name>
<evidence type="ECO:0000256" key="3">
    <source>
        <dbReference type="ARBA" id="ARBA00022527"/>
    </source>
</evidence>
<dbReference type="PANTHER" id="PTHR45723">
    <property type="entry name" value="SERINE/THREONINE-PROTEIN KINASE RIO1"/>
    <property type="match status" value="1"/>
</dbReference>
<dbReference type="OrthoDB" id="205248at2759"/>
<protein>
    <recommendedName>
        <fullName evidence="2">non-specific serine/threonine protein kinase</fullName>
        <ecNumber evidence="2">2.7.11.1</ecNumber>
    </recommendedName>
</protein>
<feature type="region of interest" description="Disordered" evidence="12">
    <location>
        <begin position="435"/>
        <end position="459"/>
    </location>
</feature>
<dbReference type="InterPro" id="IPR011009">
    <property type="entry name" value="Kinase-like_dom_sf"/>
</dbReference>
<feature type="domain" description="RIO kinase" evidence="13">
    <location>
        <begin position="20"/>
        <end position="353"/>
    </location>
</feature>
<dbReference type="VEuPathDB" id="MicrosporidiaDB:M153_4930003956"/>
<dbReference type="InterPro" id="IPR018934">
    <property type="entry name" value="RIO_dom"/>
</dbReference>
<evidence type="ECO:0000256" key="6">
    <source>
        <dbReference type="ARBA" id="ARBA00022741"/>
    </source>
</evidence>
<keyword evidence="3" id="KW-0723">Serine/threonine-protein kinase</keyword>
<dbReference type="SMART" id="SM00090">
    <property type="entry name" value="RIO"/>
    <property type="match status" value="1"/>
</dbReference>
<dbReference type="Pfam" id="PF01163">
    <property type="entry name" value="RIO1"/>
    <property type="match status" value="2"/>
</dbReference>
<evidence type="ECO:0000256" key="8">
    <source>
        <dbReference type="ARBA" id="ARBA00022840"/>
    </source>
</evidence>
<evidence type="ECO:0000256" key="10">
    <source>
        <dbReference type="ARBA" id="ARBA00047899"/>
    </source>
</evidence>
<evidence type="ECO:0000256" key="9">
    <source>
        <dbReference type="ARBA" id="ARBA00022842"/>
    </source>
</evidence>